<dbReference type="PROSITE" id="PS51063">
    <property type="entry name" value="HTH_CRP_2"/>
    <property type="match status" value="1"/>
</dbReference>
<proteinExistence type="predicted"/>
<evidence type="ECO:0000256" key="3">
    <source>
        <dbReference type="ARBA" id="ARBA00023163"/>
    </source>
</evidence>
<dbReference type="Proteomes" id="UP000239650">
    <property type="component" value="Unassembled WGS sequence"/>
</dbReference>
<dbReference type="PANTHER" id="PTHR24567:SF26">
    <property type="entry name" value="REGULATORY PROTEIN YEIL"/>
    <property type="match status" value="1"/>
</dbReference>
<keyword evidence="3" id="KW-0804">Transcription</keyword>
<dbReference type="InterPro" id="IPR036390">
    <property type="entry name" value="WH_DNA-bd_sf"/>
</dbReference>
<evidence type="ECO:0000256" key="1">
    <source>
        <dbReference type="ARBA" id="ARBA00023015"/>
    </source>
</evidence>
<keyword evidence="1" id="KW-0805">Transcription regulation</keyword>
<feature type="domain" description="Cyclic nucleotide-binding" evidence="4">
    <location>
        <begin position="15"/>
        <end position="134"/>
    </location>
</feature>
<dbReference type="GO" id="GO:0003677">
    <property type="term" value="F:DNA binding"/>
    <property type="evidence" value="ECO:0007669"/>
    <property type="project" value="UniProtKB-KW"/>
</dbReference>
<dbReference type="Pfam" id="PF13545">
    <property type="entry name" value="HTH_Crp_2"/>
    <property type="match status" value="1"/>
</dbReference>
<dbReference type="GO" id="GO:0003700">
    <property type="term" value="F:DNA-binding transcription factor activity"/>
    <property type="evidence" value="ECO:0007669"/>
    <property type="project" value="TreeGrafter"/>
</dbReference>
<dbReference type="RefSeq" id="WP_011375463.1">
    <property type="nucleotide sequence ID" value="NZ_CAKMCP010000010.1"/>
</dbReference>
<dbReference type="EMBL" id="OKRC01000012">
    <property type="protein sequence ID" value="SPE23323.1"/>
    <property type="molecule type" value="Genomic_DNA"/>
</dbReference>
<dbReference type="PANTHER" id="PTHR24567">
    <property type="entry name" value="CRP FAMILY TRANSCRIPTIONAL REGULATORY PROTEIN"/>
    <property type="match status" value="1"/>
</dbReference>
<dbReference type="Gene3D" id="1.10.10.10">
    <property type="entry name" value="Winged helix-like DNA-binding domain superfamily/Winged helix DNA-binding domain"/>
    <property type="match status" value="1"/>
</dbReference>
<accession>A0AAE8LX08</accession>
<dbReference type="SMART" id="SM00100">
    <property type="entry name" value="cNMP"/>
    <property type="match status" value="1"/>
</dbReference>
<dbReference type="PRINTS" id="PR00034">
    <property type="entry name" value="HTHCRP"/>
</dbReference>
<dbReference type="InterPro" id="IPR014710">
    <property type="entry name" value="RmlC-like_jellyroll"/>
</dbReference>
<dbReference type="CDD" id="cd00092">
    <property type="entry name" value="HTH_CRP"/>
    <property type="match status" value="1"/>
</dbReference>
<dbReference type="OMA" id="SICRIHK"/>
<dbReference type="Pfam" id="PF00027">
    <property type="entry name" value="cNMP_binding"/>
    <property type="match status" value="1"/>
</dbReference>
<name>A0AAE8LX08_LATSK</name>
<gene>
    <name evidence="6" type="primary">anr</name>
    <name evidence="6" type="ORF">LAS9267_01934</name>
</gene>
<comment type="caution">
    <text evidence="6">The sequence shown here is derived from an EMBL/GenBank/DDBJ whole genome shotgun (WGS) entry which is preliminary data.</text>
</comment>
<dbReference type="SUPFAM" id="SSF46785">
    <property type="entry name" value="Winged helix' DNA-binding domain"/>
    <property type="match status" value="1"/>
</dbReference>
<evidence type="ECO:0000313" key="6">
    <source>
        <dbReference type="EMBL" id="SPE23323.1"/>
    </source>
</evidence>
<dbReference type="InterPro" id="IPR000595">
    <property type="entry name" value="cNMP-bd_dom"/>
</dbReference>
<dbReference type="Gene3D" id="2.60.120.10">
    <property type="entry name" value="Jelly Rolls"/>
    <property type="match status" value="1"/>
</dbReference>
<dbReference type="AlphaFoldDB" id="A0AAE8LX08"/>
<organism evidence="6 7">
    <name type="scientific">Latilactobacillus sakei</name>
    <name type="common">Lactobacillus sakei</name>
    <dbReference type="NCBI Taxonomy" id="1599"/>
    <lineage>
        <taxon>Bacteria</taxon>
        <taxon>Bacillati</taxon>
        <taxon>Bacillota</taxon>
        <taxon>Bacilli</taxon>
        <taxon>Lactobacillales</taxon>
        <taxon>Lactobacillaceae</taxon>
        <taxon>Latilactobacillus</taxon>
    </lineage>
</organism>
<dbReference type="InterPro" id="IPR036388">
    <property type="entry name" value="WH-like_DNA-bd_sf"/>
</dbReference>
<dbReference type="PROSITE" id="PS50042">
    <property type="entry name" value="CNMP_BINDING_3"/>
    <property type="match status" value="1"/>
</dbReference>
<dbReference type="InterPro" id="IPR050397">
    <property type="entry name" value="Env_Response_Regulators"/>
</dbReference>
<evidence type="ECO:0000259" key="4">
    <source>
        <dbReference type="PROSITE" id="PS50042"/>
    </source>
</evidence>
<feature type="domain" description="HTH crp-type" evidence="5">
    <location>
        <begin position="148"/>
        <end position="216"/>
    </location>
</feature>
<evidence type="ECO:0000259" key="5">
    <source>
        <dbReference type="PROSITE" id="PS51063"/>
    </source>
</evidence>
<dbReference type="GO" id="GO:0005829">
    <property type="term" value="C:cytosol"/>
    <property type="evidence" value="ECO:0007669"/>
    <property type="project" value="TreeGrafter"/>
</dbReference>
<protein>
    <submittedName>
        <fullName evidence="6">Transcriptional activator protein Anr</fullName>
    </submittedName>
</protein>
<reference evidence="6 7" key="1">
    <citation type="submission" date="2018-02" db="EMBL/GenBank/DDBJ databases">
        <authorList>
            <person name="Rodrigo-Torres L."/>
            <person name="Arahal R. D."/>
            <person name="Lucena T."/>
        </authorList>
    </citation>
    <scope>NUCLEOTIDE SEQUENCE [LARGE SCALE GENOMIC DNA]</scope>
    <source>
        <strain evidence="6 7">CECT 9267</strain>
    </source>
</reference>
<dbReference type="CDD" id="cd00038">
    <property type="entry name" value="CAP_ED"/>
    <property type="match status" value="1"/>
</dbReference>
<evidence type="ECO:0000256" key="2">
    <source>
        <dbReference type="ARBA" id="ARBA00023125"/>
    </source>
</evidence>
<dbReference type="SMART" id="SM00419">
    <property type="entry name" value="HTH_CRP"/>
    <property type="match status" value="1"/>
</dbReference>
<evidence type="ECO:0000313" key="7">
    <source>
        <dbReference type="Proteomes" id="UP000239650"/>
    </source>
</evidence>
<dbReference type="InterPro" id="IPR012318">
    <property type="entry name" value="HTH_CRP"/>
</dbReference>
<dbReference type="InterPro" id="IPR018490">
    <property type="entry name" value="cNMP-bd_dom_sf"/>
</dbReference>
<keyword evidence="2" id="KW-0238">DNA-binding</keyword>
<dbReference type="SUPFAM" id="SSF51206">
    <property type="entry name" value="cAMP-binding domain-like"/>
    <property type="match status" value="1"/>
</dbReference>
<sequence length="222" mass="25302">MATIEQHICAELVPIFSHLDHDSLLKISALTHHEKITKGQQVISPTAQKRLVILASGSIKVYQLSAAGKEQLLRIMEPGDFEGEKLLFTNQEEQVYGEALQDSVICTLPRAPFQELLLTYPEISLKLLEVTANKMIKLEQQANLMNIESVESRIVTYLLALVKVSETLTVKIPMKLKELATYIGTTPETLSRQLKQLEQRQLIKRQGRQVEILDYERLEDFY</sequence>